<feature type="transmembrane region" description="Helical" evidence="6">
    <location>
        <begin position="189"/>
        <end position="210"/>
    </location>
</feature>
<comment type="subcellular location">
    <subcellularLocation>
        <location evidence="1">Cell membrane</location>
        <topology evidence="1">Multi-pass membrane protein</topology>
    </subcellularLocation>
</comment>
<evidence type="ECO:0000256" key="2">
    <source>
        <dbReference type="ARBA" id="ARBA00022475"/>
    </source>
</evidence>
<feature type="transmembrane region" description="Helical" evidence="6">
    <location>
        <begin position="73"/>
        <end position="94"/>
    </location>
</feature>
<comment type="caution">
    <text evidence="7">The sequence shown here is derived from an EMBL/GenBank/DDBJ whole genome shotgun (WGS) entry which is preliminary data.</text>
</comment>
<feature type="transmembrane region" description="Helical" evidence="6">
    <location>
        <begin position="12"/>
        <end position="36"/>
    </location>
</feature>
<keyword evidence="2" id="KW-1003">Cell membrane</keyword>
<dbReference type="PANTHER" id="PTHR30086:SF20">
    <property type="entry name" value="ARGININE EXPORTER PROTEIN ARGO-RELATED"/>
    <property type="match status" value="1"/>
</dbReference>
<evidence type="ECO:0000256" key="1">
    <source>
        <dbReference type="ARBA" id="ARBA00004651"/>
    </source>
</evidence>
<dbReference type="PANTHER" id="PTHR30086">
    <property type="entry name" value="ARGININE EXPORTER PROTEIN ARGO"/>
    <property type="match status" value="1"/>
</dbReference>
<dbReference type="Pfam" id="PF01810">
    <property type="entry name" value="LysE"/>
    <property type="match status" value="1"/>
</dbReference>
<evidence type="ECO:0000256" key="3">
    <source>
        <dbReference type="ARBA" id="ARBA00022692"/>
    </source>
</evidence>
<feature type="transmembrane region" description="Helical" evidence="6">
    <location>
        <begin position="45"/>
        <end position="67"/>
    </location>
</feature>
<accession>A0ABT3JS22</accession>
<evidence type="ECO:0000256" key="5">
    <source>
        <dbReference type="ARBA" id="ARBA00023136"/>
    </source>
</evidence>
<name>A0ABT3JS22_9XANT</name>
<evidence type="ECO:0000313" key="8">
    <source>
        <dbReference type="Proteomes" id="UP001209922"/>
    </source>
</evidence>
<dbReference type="RefSeq" id="WP_265126224.1">
    <property type="nucleotide sequence ID" value="NZ_JAPCHY010000001.1"/>
</dbReference>
<keyword evidence="3 6" id="KW-0812">Transmembrane</keyword>
<feature type="transmembrane region" description="Helical" evidence="6">
    <location>
        <begin position="155"/>
        <end position="177"/>
    </location>
</feature>
<dbReference type="Proteomes" id="UP001209922">
    <property type="component" value="Unassembled WGS sequence"/>
</dbReference>
<gene>
    <name evidence="7" type="ORF">OK345_02040</name>
</gene>
<evidence type="ECO:0000256" key="6">
    <source>
        <dbReference type="SAM" id="Phobius"/>
    </source>
</evidence>
<keyword evidence="5 6" id="KW-0472">Membrane</keyword>
<reference evidence="7 8" key="1">
    <citation type="submission" date="2022-10" db="EMBL/GenBank/DDBJ databases">
        <title>Xanthomonas sp. H13-6.</title>
        <authorList>
            <person name="Liu X."/>
            <person name="Deng Z."/>
            <person name="Jiang Y."/>
            <person name="Yu T."/>
            <person name="Ai J."/>
        </authorList>
    </citation>
    <scope>NUCLEOTIDE SEQUENCE [LARGE SCALE GENOMIC DNA]</scope>
    <source>
        <strain evidence="7 8">H13-6</strain>
    </source>
</reference>
<dbReference type="InterPro" id="IPR001123">
    <property type="entry name" value="LeuE-type"/>
</dbReference>
<organism evidence="7 8">
    <name type="scientific">Xanthomonas chitinilytica</name>
    <dbReference type="NCBI Taxonomy" id="2989819"/>
    <lineage>
        <taxon>Bacteria</taxon>
        <taxon>Pseudomonadati</taxon>
        <taxon>Pseudomonadota</taxon>
        <taxon>Gammaproteobacteria</taxon>
        <taxon>Lysobacterales</taxon>
        <taxon>Lysobacteraceae</taxon>
        <taxon>Xanthomonas</taxon>
    </lineage>
</organism>
<keyword evidence="4 6" id="KW-1133">Transmembrane helix</keyword>
<protein>
    <submittedName>
        <fullName evidence="7">LysE family transporter</fullName>
    </submittedName>
</protein>
<dbReference type="EMBL" id="JAPCHY010000001">
    <property type="protein sequence ID" value="MCW4471288.1"/>
    <property type="molecule type" value="Genomic_DNA"/>
</dbReference>
<proteinExistence type="predicted"/>
<keyword evidence="8" id="KW-1185">Reference proteome</keyword>
<sequence>MFSALSGNAGLGAWFSGAAIGIGLFAIVGAQSAFILRQGIMRQHVIAVIGTCAAIDATFIFASVAGLRTVTENLPWLTTVLLWGGVAFLVWYALQSARRALSGGGGLHVDDNAESSRRAAMLAAAGFSIVNPHFWLDMMVIGSIAENFGHARMAFAAGVVTASFVWLTAQGLGARLLAPLFTKPGTWRVLDGTIAVILSVLALTLAIRGVH</sequence>
<evidence type="ECO:0000256" key="4">
    <source>
        <dbReference type="ARBA" id="ARBA00022989"/>
    </source>
</evidence>
<evidence type="ECO:0000313" key="7">
    <source>
        <dbReference type="EMBL" id="MCW4471288.1"/>
    </source>
</evidence>